<sequence length="227" mass="24888">MASASSFSSLQSALDTANNVWFNKLNVHSWLIALNANINICEKLPLTYASHTNASRTDTYSILEEIYKLSIQYLTKFGFPYIKETSYLDIDTILLDLKPIFYHRVPERQVLIHISGVDALSIVAASSSAKTVHRPAVAALNDTAASLVAALVTSAAPTRRPPSPPASARRPSRRRSPAPCTPPALLYNNSNLCSRQLLSTGKIRCRAFVSAVRPCSLQPSLSLHVRR</sequence>
<feature type="region of interest" description="Disordered" evidence="1">
    <location>
        <begin position="155"/>
        <end position="182"/>
    </location>
</feature>
<protein>
    <submittedName>
        <fullName evidence="2">Uncharacterized protein</fullName>
    </submittedName>
</protein>
<dbReference type="Gene3D" id="1.10.3330.10">
    <property type="entry name" value="Oxo-4-hydroxy-4-carboxy-5-ureidoimidazoline decarboxylase"/>
    <property type="match status" value="1"/>
</dbReference>
<dbReference type="InterPro" id="IPR036778">
    <property type="entry name" value="OHCU_decarboxylase_sf"/>
</dbReference>
<proteinExistence type="predicted"/>
<evidence type="ECO:0000313" key="2">
    <source>
        <dbReference type="EMBL" id="MED6212881.1"/>
    </source>
</evidence>
<organism evidence="2 3">
    <name type="scientific">Stylosanthes scabra</name>
    <dbReference type="NCBI Taxonomy" id="79078"/>
    <lineage>
        <taxon>Eukaryota</taxon>
        <taxon>Viridiplantae</taxon>
        <taxon>Streptophyta</taxon>
        <taxon>Embryophyta</taxon>
        <taxon>Tracheophyta</taxon>
        <taxon>Spermatophyta</taxon>
        <taxon>Magnoliopsida</taxon>
        <taxon>eudicotyledons</taxon>
        <taxon>Gunneridae</taxon>
        <taxon>Pentapetalae</taxon>
        <taxon>rosids</taxon>
        <taxon>fabids</taxon>
        <taxon>Fabales</taxon>
        <taxon>Fabaceae</taxon>
        <taxon>Papilionoideae</taxon>
        <taxon>50 kb inversion clade</taxon>
        <taxon>dalbergioids sensu lato</taxon>
        <taxon>Dalbergieae</taxon>
        <taxon>Pterocarpus clade</taxon>
        <taxon>Stylosanthes</taxon>
    </lineage>
</organism>
<gene>
    <name evidence="2" type="ORF">PIB30_087703</name>
</gene>
<accession>A0ABU6YSI5</accession>
<reference evidence="2 3" key="1">
    <citation type="journal article" date="2023" name="Plants (Basel)">
        <title>Bridging the Gap: Combining Genomics and Transcriptomics Approaches to Understand Stylosanthes scabra, an Orphan Legume from the Brazilian Caatinga.</title>
        <authorList>
            <person name="Ferreira-Neto J.R.C."/>
            <person name="da Silva M.D."/>
            <person name="Binneck E."/>
            <person name="de Melo N.F."/>
            <person name="da Silva R.H."/>
            <person name="de Melo A.L.T.M."/>
            <person name="Pandolfi V."/>
            <person name="Bustamante F.O."/>
            <person name="Brasileiro-Vidal A.C."/>
            <person name="Benko-Iseppon A.M."/>
        </authorList>
    </citation>
    <scope>NUCLEOTIDE SEQUENCE [LARGE SCALE GENOMIC DNA]</scope>
    <source>
        <tissue evidence="2">Leaves</tissue>
    </source>
</reference>
<comment type="caution">
    <text evidence="2">The sequence shown here is derived from an EMBL/GenBank/DDBJ whole genome shotgun (WGS) entry which is preliminary data.</text>
</comment>
<dbReference type="SUPFAM" id="SSF158694">
    <property type="entry name" value="UraD-Like"/>
    <property type="match status" value="1"/>
</dbReference>
<keyword evidence="3" id="KW-1185">Reference proteome</keyword>
<evidence type="ECO:0000313" key="3">
    <source>
        <dbReference type="Proteomes" id="UP001341840"/>
    </source>
</evidence>
<evidence type="ECO:0000256" key="1">
    <source>
        <dbReference type="SAM" id="MobiDB-lite"/>
    </source>
</evidence>
<dbReference type="Proteomes" id="UP001341840">
    <property type="component" value="Unassembled WGS sequence"/>
</dbReference>
<dbReference type="EMBL" id="JASCZI010243212">
    <property type="protein sequence ID" value="MED6212881.1"/>
    <property type="molecule type" value="Genomic_DNA"/>
</dbReference>
<name>A0ABU6YSI5_9FABA</name>